<dbReference type="Pfam" id="PF21683">
    <property type="entry name" value="GpP-like_1st"/>
    <property type="match status" value="1"/>
</dbReference>
<dbReference type="InterPro" id="IPR026276">
    <property type="entry name" value="Baseplate_GpP"/>
</dbReference>
<gene>
    <name evidence="5" type="ORF">CJJ18_02410</name>
</gene>
<feature type="domain" description="Baseplate hub protein gp44-like N-terminal" evidence="2">
    <location>
        <begin position="5"/>
        <end position="94"/>
    </location>
</feature>
<evidence type="ECO:0000313" key="5">
    <source>
        <dbReference type="EMBL" id="ASV33132.1"/>
    </source>
</evidence>
<evidence type="ECO:0000259" key="4">
    <source>
        <dbReference type="Pfam" id="PF22255"/>
    </source>
</evidence>
<dbReference type="InterPro" id="IPR053982">
    <property type="entry name" value="Gp44/GpP-like_C"/>
</dbReference>
<dbReference type="EMBL" id="CP022932">
    <property type="protein sequence ID" value="ASV33132.1"/>
    <property type="molecule type" value="Genomic_DNA"/>
</dbReference>
<dbReference type="Pfam" id="PF21929">
    <property type="entry name" value="GpP_4th"/>
    <property type="match status" value="1"/>
</dbReference>
<dbReference type="InterPro" id="IPR049354">
    <property type="entry name" value="GpP-like_N"/>
</dbReference>
<feature type="domain" description="Baseplate hub protein gp44/GpP-like second" evidence="4">
    <location>
        <begin position="96"/>
        <end position="177"/>
    </location>
</feature>
<evidence type="ECO:0000259" key="2">
    <source>
        <dbReference type="Pfam" id="PF21683"/>
    </source>
</evidence>
<dbReference type="Gene3D" id="2.30.300.10">
    <property type="entry name" value="Baseplate protein-like domain - beta roll fold"/>
    <property type="match status" value="1"/>
</dbReference>
<dbReference type="Pfam" id="PF22255">
    <property type="entry name" value="Gp44-like_2nd"/>
    <property type="match status" value="1"/>
</dbReference>
<dbReference type="Gene3D" id="3.30.1920.10">
    <property type="entry name" value="Baseplate protein-like domains - 2 layer sandwich fold"/>
    <property type="match status" value="1"/>
</dbReference>
<dbReference type="Gene3D" id="3.55.50.10">
    <property type="entry name" value="Baseplate protein-like domains"/>
    <property type="match status" value="1"/>
</dbReference>
<dbReference type="InterPro" id="IPR023399">
    <property type="entry name" value="Baseplate-like_2-layer_sand"/>
</dbReference>
<dbReference type="RefSeq" id="WP_095033975.1">
    <property type="nucleotide sequence ID" value="NZ_CAWNYN010000001.1"/>
</dbReference>
<dbReference type="Proteomes" id="UP000792865">
    <property type="component" value="Chromosome"/>
</dbReference>
<protein>
    <submittedName>
        <fullName evidence="5">Baseplate protein</fullName>
    </submittedName>
</protein>
<evidence type="ECO:0000256" key="1">
    <source>
        <dbReference type="SAM" id="MobiDB-lite"/>
    </source>
</evidence>
<reference evidence="5" key="1">
    <citation type="submission" date="2017-08" db="EMBL/GenBank/DDBJ databases">
        <title>Genome sequence of Candidatus Hamiltonella defensa from Acyrthosiphon pisum strain MI47.</title>
        <authorList>
            <person name="Patel V.A."/>
            <person name="Chevignon G."/>
            <person name="Russell J.A."/>
            <person name="Oliver K.M."/>
        </authorList>
    </citation>
    <scope>NUCLEOTIDE SEQUENCE</scope>
    <source>
        <strain evidence="5">MI47</strain>
    </source>
</reference>
<dbReference type="InterPro" id="IPR053981">
    <property type="entry name" value="Gp44/GpP-like_2nd"/>
</dbReference>
<organism evidence="5 6">
    <name type="scientific">Candidatus Williamhamiltonella defendens</name>
    <dbReference type="NCBI Taxonomy" id="138072"/>
    <lineage>
        <taxon>Bacteria</taxon>
        <taxon>Pseudomonadati</taxon>
        <taxon>Pseudomonadota</taxon>
        <taxon>Gammaproteobacteria</taxon>
        <taxon>Enterobacterales</taxon>
        <taxon>Enterobacteriaceae</taxon>
        <taxon>aphid secondary symbionts</taxon>
        <taxon>Candidatus Williamhamiltonella</taxon>
    </lineage>
</organism>
<dbReference type="AlphaFoldDB" id="A0AAC9YFA9"/>
<evidence type="ECO:0000313" key="6">
    <source>
        <dbReference type="Proteomes" id="UP000792865"/>
    </source>
</evidence>
<feature type="region of interest" description="Disordered" evidence="1">
    <location>
        <begin position="246"/>
        <end position="270"/>
    </location>
</feature>
<dbReference type="SUPFAM" id="SSF69279">
    <property type="entry name" value="Phage tail proteins"/>
    <property type="match status" value="2"/>
</dbReference>
<evidence type="ECO:0000259" key="3">
    <source>
        <dbReference type="Pfam" id="PF21929"/>
    </source>
</evidence>
<dbReference type="PIRSF" id="PIRSF004440">
    <property type="entry name" value="GpP"/>
    <property type="match status" value="1"/>
</dbReference>
<proteinExistence type="predicted"/>
<name>A0AAC9YFA9_9ENTR</name>
<feature type="domain" description="Baseplate hub protein gp44/GpP-like C-terminal" evidence="3">
    <location>
        <begin position="255"/>
        <end position="338"/>
    </location>
</feature>
<sequence length="352" mass="39058">MDDPVILRVNGRDWGGWTRVQISAGIERLSRDFNVEITRQWPGESGSAPLQPSIQKGELVEVLMGQDKVLTGWIEATPVRYDALSIHAGITGRSKTADLIDCAASPTDFDDHTLIQIATQLTKPFGITVINQGVSKTRLQRLQADYGETVHEVLNKALGLQQALAWDDEDGNLLIGRVGNDRATTALVWGDNILSGDTEQSIRDRFSEYQVAGQRSGDDADFGEATLTALRAKAKDRQITRYRPQHIQQSGQATGASCRQRAGFEAQQRAARTEETTYTVQGWRQGNGSLWQPNQRVIVFDPVLGFHHRELVIGEVVYTQNEGGTLCQLRVAPEAAYIPPLQEQKSEEEDFF</sequence>
<accession>A0AAC9YFA9</accession>
<feature type="compositionally biased region" description="Polar residues" evidence="1">
    <location>
        <begin position="246"/>
        <end position="257"/>
    </location>
</feature>